<proteinExistence type="predicted"/>
<keyword evidence="1" id="KW-0614">Plasmid</keyword>
<geneLocation type="plasmid" evidence="1 2">
    <name>p_unnamed2</name>
</geneLocation>
<dbReference type="EMBL" id="CP060786">
    <property type="protein sequence ID" value="QNP54393.1"/>
    <property type="molecule type" value="Genomic_DNA"/>
</dbReference>
<dbReference type="Pfam" id="PF20289">
    <property type="entry name" value="MComp1"/>
    <property type="match status" value="1"/>
</dbReference>
<evidence type="ECO:0000313" key="1">
    <source>
        <dbReference type="EMBL" id="QNP54393.1"/>
    </source>
</evidence>
<gene>
    <name evidence="1" type="ORF">H9L05_22230</name>
</gene>
<protein>
    <submittedName>
        <fullName evidence="1">Uncharacterized protein</fullName>
    </submittedName>
</protein>
<evidence type="ECO:0000313" key="2">
    <source>
        <dbReference type="Proteomes" id="UP000516093"/>
    </source>
</evidence>
<dbReference type="AlphaFoldDB" id="A0A7H0H1H7"/>
<organism evidence="1 2">
    <name type="scientific">Hymenobacter qilianensis</name>
    <dbReference type="NCBI Taxonomy" id="1385715"/>
    <lineage>
        <taxon>Bacteria</taxon>
        <taxon>Pseudomonadati</taxon>
        <taxon>Bacteroidota</taxon>
        <taxon>Cytophagia</taxon>
        <taxon>Cytophagales</taxon>
        <taxon>Hymenobacteraceae</taxon>
        <taxon>Hymenobacter</taxon>
    </lineage>
</organism>
<reference evidence="1 2" key="1">
    <citation type="submission" date="2020-08" db="EMBL/GenBank/DDBJ databases">
        <title>Genome sequence of Hymenobacter qilianensis JCM 19763T.</title>
        <authorList>
            <person name="Hyun D.-W."/>
            <person name="Bae J.-W."/>
        </authorList>
    </citation>
    <scope>NUCLEOTIDE SEQUENCE [LARGE SCALE GENOMIC DNA]</scope>
    <source>
        <strain evidence="1 2">JCM 19763</strain>
        <plasmid evidence="1 2">p_unnamed2</plasmid>
    </source>
</reference>
<accession>A0A7H0H1H7</accession>
<dbReference type="RefSeq" id="WP_187734552.1">
    <property type="nucleotide sequence ID" value="NZ_BMFN01000006.1"/>
</dbReference>
<dbReference type="Proteomes" id="UP000516093">
    <property type="component" value="Plasmid p_unnamed2"/>
</dbReference>
<dbReference type="KEGG" id="hqi:H9L05_22230"/>
<sequence>MSDSNFNEITSQLLVKNITALASDRFLTLGNDEQNMFEFDSAKELLDKAVLRLRRNIDGIGGVRTILVLVLNNYNEFKDALRWAALIKDELLEPENGDLYMFVVIKDENLSIEQCTNIESSDRICRKYIFRPGETVPEFLSRTFIEPVVGNGSTDSIIDPLSLALEKVSQQHQWFDSSEQERWKTALLSGKSGHELIEVLFKIS</sequence>
<name>A0A7H0H1H7_9BACT</name>
<keyword evidence="2" id="KW-1185">Reference proteome</keyword>
<dbReference type="InterPro" id="IPR046905">
    <property type="entry name" value="ABC-3C_MC1"/>
</dbReference>